<evidence type="ECO:0000313" key="2">
    <source>
        <dbReference type="Proteomes" id="UP000042738"/>
    </source>
</evidence>
<gene>
    <name evidence="1" type="ORF">SYMBAF_06790</name>
</gene>
<accession>A0A7D5NKT5</accession>
<protein>
    <submittedName>
        <fullName evidence="1">Uncharacterized protein</fullName>
    </submittedName>
</protein>
<dbReference type="GeneID" id="93736223"/>
<organism evidence="1 2">
    <name type="scientific">Serratia symbiotica</name>
    <dbReference type="NCBI Taxonomy" id="138074"/>
    <lineage>
        <taxon>Bacteria</taxon>
        <taxon>Pseudomonadati</taxon>
        <taxon>Pseudomonadota</taxon>
        <taxon>Gammaproteobacteria</taxon>
        <taxon>Enterobacterales</taxon>
        <taxon>Yersiniaceae</taxon>
        <taxon>Serratia</taxon>
    </lineage>
</organism>
<dbReference type="RefSeq" id="WP_152609145.1">
    <property type="nucleotide sequence ID" value="NZ_CP050855.1"/>
</dbReference>
<dbReference type="Proteomes" id="UP000042738">
    <property type="component" value="Chromosome"/>
</dbReference>
<dbReference type="AlphaFoldDB" id="A0A7D5NKT5"/>
<dbReference type="EMBL" id="CP050855">
    <property type="protein sequence ID" value="QLH62711.1"/>
    <property type="molecule type" value="Genomic_DNA"/>
</dbReference>
<name>A0A7D5NKT5_9GAMM</name>
<sequence length="68" mass="7678">MNVLKDRYFSREIHSVDGTLVLQIPHQADREPVIISAITPAKQLSAWRKSPVFRQALPAMEIQSVHGV</sequence>
<proteinExistence type="predicted"/>
<evidence type="ECO:0000313" key="1">
    <source>
        <dbReference type="EMBL" id="QLH62711.1"/>
    </source>
</evidence>
<reference evidence="1 2" key="1">
    <citation type="journal article" date="2014" name="Genome Announc.">
        <title>Whole-Genome Sequence of Serratia symbiotica Strain CWBI-2.3T, a Free-Living Symbiont of the Black Bean Aphid Aphis fabae.</title>
        <authorList>
            <person name="Foray V."/>
            <person name="Grigorescu A.S."/>
            <person name="Sabri A."/>
            <person name="Haubruge E."/>
            <person name="Lognay G."/>
            <person name="Francis F."/>
            <person name="Fauconnier M.L."/>
            <person name="Hance T."/>
            <person name="Thonart P."/>
        </authorList>
    </citation>
    <scope>NUCLEOTIDE SEQUENCE [LARGE SCALE GENOMIC DNA]</scope>
    <source>
        <strain evidence="1">CWBI-2.3</strain>
    </source>
</reference>